<accession>G3BAT6</accession>
<evidence type="ECO:0000313" key="1">
    <source>
        <dbReference type="EMBL" id="EGV62110.1"/>
    </source>
</evidence>
<gene>
    <name evidence="1" type="ORF">CANTEDRAFT_136039</name>
</gene>
<proteinExistence type="predicted"/>
<reference evidence="1 2" key="1">
    <citation type="journal article" date="2011" name="Proc. Natl. Acad. Sci. U.S.A.">
        <title>Comparative genomics of xylose-fermenting fungi for enhanced biofuel production.</title>
        <authorList>
            <person name="Wohlbach D.J."/>
            <person name="Kuo A."/>
            <person name="Sato T.K."/>
            <person name="Potts K.M."/>
            <person name="Salamov A.A."/>
            <person name="LaButti K.M."/>
            <person name="Sun H."/>
            <person name="Clum A."/>
            <person name="Pangilinan J.L."/>
            <person name="Lindquist E.A."/>
            <person name="Lucas S."/>
            <person name="Lapidus A."/>
            <person name="Jin M."/>
            <person name="Gunawan C."/>
            <person name="Balan V."/>
            <person name="Dale B.E."/>
            <person name="Jeffries T.W."/>
            <person name="Zinkel R."/>
            <person name="Barry K.W."/>
            <person name="Grigoriev I.V."/>
            <person name="Gasch A.P."/>
        </authorList>
    </citation>
    <scope>NUCLEOTIDE SEQUENCE [LARGE SCALE GENOMIC DNA]</scope>
    <source>
        <strain evidence="2">ATCC 10573 / BCRC 21748 / CBS 615 / JCM 9827 / NBRC 10315 / NRRL Y-1498 / VKM Y-70</strain>
    </source>
</reference>
<keyword evidence="2" id="KW-1185">Reference proteome</keyword>
<dbReference type="Proteomes" id="UP000000707">
    <property type="component" value="Unassembled WGS sequence"/>
</dbReference>
<name>G3BAT6_CANTC</name>
<evidence type="ECO:0000313" key="2">
    <source>
        <dbReference type="Proteomes" id="UP000000707"/>
    </source>
</evidence>
<dbReference type="EMBL" id="GL996527">
    <property type="protein sequence ID" value="EGV62110.1"/>
    <property type="molecule type" value="Genomic_DNA"/>
</dbReference>
<organism evidence="2">
    <name type="scientific">Candida tenuis (strain ATCC 10573 / BCRC 21748 / CBS 615 / JCM 9827 / NBRC 10315 / NRRL Y-1498 / VKM Y-70)</name>
    <name type="common">Yeast</name>
    <name type="synonym">Yamadazyma tenuis</name>
    <dbReference type="NCBI Taxonomy" id="590646"/>
    <lineage>
        <taxon>Eukaryota</taxon>
        <taxon>Fungi</taxon>
        <taxon>Dikarya</taxon>
        <taxon>Ascomycota</taxon>
        <taxon>Saccharomycotina</taxon>
        <taxon>Pichiomycetes</taxon>
        <taxon>Debaryomycetaceae</taxon>
        <taxon>Yamadazyma</taxon>
    </lineage>
</organism>
<dbReference type="AlphaFoldDB" id="G3BAT6"/>
<dbReference type="HOGENOM" id="CLU_034005_0_0_1"/>
<protein>
    <submittedName>
        <fullName evidence="1">Uncharacterized protein</fullName>
    </submittedName>
</protein>
<sequence length="428" mass="48915">MTSLTLCSRGCIGATADFQSYHYYAIFDKSSALANYDDTLANEVDYFNFSTIFGKEDRRFGNPQGLVKSGGLTSLTSDLDLYEFFTIFGKEKQPYSTNYNFYDFYSIFENQKTKKNQRVQNSRKNYKTENCCYSLTSDFNGFNFYSLFKDCSHSTLDFEVYDSFKLFEEKVPVSGLEVYEFYTALQKKSECSSAKLKSKLVHLPKYNLSSRLQKAPEEYGCTYNAKLGMVLPNRSLSSLLKLDMNLRNSCMGNSPYNVSKKNTFNSQSKFERVTMEAYWKSSKSMQSSLELTSTSKNMVLAVQEPAISEMVWEYLSDDDKSIMSLSTSILEASDYCKDVCGDGSSSWSSLMALCPLIPETDHSLVDQREAIRQILDSKPKLMILPASENSSEDKEVDKQHSSPFRKVFSKLKPRKLFALFASIRHQKR</sequence>